<evidence type="ECO:0000313" key="2">
    <source>
        <dbReference type="EMBL" id="TLD01429.1"/>
    </source>
</evidence>
<dbReference type="RefSeq" id="WP_138002275.1">
    <property type="nucleotide sequence ID" value="NZ_QGQD01000039.1"/>
</dbReference>
<gene>
    <name evidence="2" type="ORF">DSM106044_01703</name>
</gene>
<evidence type="ECO:0008006" key="4">
    <source>
        <dbReference type="Google" id="ProtNLM"/>
    </source>
</evidence>
<keyword evidence="1" id="KW-1133">Transmembrane helix</keyword>
<keyword evidence="3" id="KW-1185">Reference proteome</keyword>
<feature type="transmembrane region" description="Helical" evidence="1">
    <location>
        <begin position="37"/>
        <end position="60"/>
    </location>
</feature>
<feature type="transmembrane region" description="Helical" evidence="1">
    <location>
        <begin position="12"/>
        <end position="31"/>
    </location>
</feature>
<sequence>MSVENRKECGLKGSILGLVLMMSSLLVVSFTGDTAGIVLALPYMPVILAGYLILGVFFWWIHGRTPKEHSLLTGAASSYLVFLVVVAVMTIAAFLTQTVRYMILVNIAVLFVLWLMEYVSLKKIADELNQGMPQGRSALVVDLDEKPATMEAYFHEIEKYCEANHWNLEYIKKEKPALIRINGKKYAVKMGLYYTPIGTIVYTMTFSSANEQD</sequence>
<proteinExistence type="predicted"/>
<feature type="transmembrane region" description="Helical" evidence="1">
    <location>
        <begin position="72"/>
        <end position="95"/>
    </location>
</feature>
<protein>
    <recommendedName>
        <fullName evidence="4">DUF4318 domain-containing protein</fullName>
    </recommendedName>
</protein>
<feature type="transmembrane region" description="Helical" evidence="1">
    <location>
        <begin position="101"/>
        <end position="121"/>
    </location>
</feature>
<dbReference type="STRING" id="180332.GCA_000797495_02275"/>
<dbReference type="Proteomes" id="UP000306509">
    <property type="component" value="Unassembled WGS sequence"/>
</dbReference>
<dbReference type="EMBL" id="QGQD01000039">
    <property type="protein sequence ID" value="TLD01429.1"/>
    <property type="molecule type" value="Genomic_DNA"/>
</dbReference>
<reference evidence="2 3" key="1">
    <citation type="journal article" date="2019" name="Anaerobe">
        <title>Detection of Robinsoniella peoriensis in multiple bone samples of a trauma patient.</title>
        <authorList>
            <person name="Schrottner P."/>
            <person name="Hartwich K."/>
            <person name="Bunk B."/>
            <person name="Schober I."/>
            <person name="Helbig S."/>
            <person name="Rudolph W.W."/>
            <person name="Gunzer F."/>
        </authorList>
    </citation>
    <scope>NUCLEOTIDE SEQUENCE [LARGE SCALE GENOMIC DNA]</scope>
    <source>
        <strain evidence="2 3">DSM 106044</strain>
    </source>
</reference>
<comment type="caution">
    <text evidence="2">The sequence shown here is derived from an EMBL/GenBank/DDBJ whole genome shotgun (WGS) entry which is preliminary data.</text>
</comment>
<organism evidence="2 3">
    <name type="scientific">Robinsoniella peoriensis</name>
    <dbReference type="NCBI Taxonomy" id="180332"/>
    <lineage>
        <taxon>Bacteria</taxon>
        <taxon>Bacillati</taxon>
        <taxon>Bacillota</taxon>
        <taxon>Clostridia</taxon>
        <taxon>Lachnospirales</taxon>
        <taxon>Lachnospiraceae</taxon>
        <taxon>Robinsoniella</taxon>
    </lineage>
</organism>
<accession>A0A4U8QA00</accession>
<keyword evidence="1" id="KW-0472">Membrane</keyword>
<dbReference type="AlphaFoldDB" id="A0A4U8QA00"/>
<evidence type="ECO:0000313" key="3">
    <source>
        <dbReference type="Proteomes" id="UP000306509"/>
    </source>
</evidence>
<evidence type="ECO:0000256" key="1">
    <source>
        <dbReference type="SAM" id="Phobius"/>
    </source>
</evidence>
<keyword evidence="1" id="KW-0812">Transmembrane</keyword>
<name>A0A4U8QA00_9FIRM</name>